<reference evidence="1" key="1">
    <citation type="submission" date="2021-11" db="EMBL/GenBank/DDBJ databases">
        <title>Description of Mycoplasma bradburyaesp. nov.from sea birds: a tribute to a great mycoplasmologist.</title>
        <authorList>
            <person name="Ramirez A.S."/>
            <person name="Poveda C."/>
            <person name="Suarez-Perez A."/>
            <person name="Rosales R.S."/>
            <person name="Dijkman R."/>
            <person name="Feberwee A."/>
            <person name="Spergser J."/>
            <person name="Szostak M.P."/>
            <person name="Ressel L."/>
            <person name="Calabuig P."/>
            <person name="Catania S."/>
            <person name="Gobbo F."/>
            <person name="Timofte D."/>
            <person name="Poveda J.B."/>
        </authorList>
    </citation>
    <scope>NUCLEOTIDE SEQUENCE</scope>
    <source>
        <strain evidence="1">T264</strain>
    </source>
</reference>
<organism evidence="1 2">
    <name type="scientific">Mycoplasma bradburyae</name>
    <dbReference type="NCBI Taxonomy" id="2963128"/>
    <lineage>
        <taxon>Bacteria</taxon>
        <taxon>Bacillati</taxon>
        <taxon>Mycoplasmatota</taxon>
        <taxon>Mollicutes</taxon>
        <taxon>Mycoplasmataceae</taxon>
        <taxon>Mycoplasma</taxon>
    </lineage>
</organism>
<dbReference type="RefSeq" id="WP_255045794.1">
    <property type="nucleotide sequence ID" value="NZ_CP101415.1"/>
</dbReference>
<accession>A0AAW6HPI9</accession>
<evidence type="ECO:0000313" key="1">
    <source>
        <dbReference type="EMBL" id="MDC4183742.1"/>
    </source>
</evidence>
<name>A0AAW6HPI9_9MOLU</name>
<proteinExistence type="predicted"/>
<dbReference type="EMBL" id="JAJHZP010000018">
    <property type="protein sequence ID" value="MDC4183742.1"/>
    <property type="molecule type" value="Genomic_DNA"/>
</dbReference>
<protein>
    <submittedName>
        <fullName evidence="1">Uncharacterized protein</fullName>
    </submittedName>
</protein>
<evidence type="ECO:0000313" key="2">
    <source>
        <dbReference type="Proteomes" id="UP001216384"/>
    </source>
</evidence>
<dbReference type="AlphaFoldDB" id="A0AAW6HPI9"/>
<sequence>MLEKIALNWIKICFSMNILNQKIVTDTTEFKYYLINEKGVKVTEKLYSGPFIDLCNGEIISYSISKQPSSQNIMNVLNKVIKVTSEVVLIVEPFIQI</sequence>
<comment type="caution">
    <text evidence="1">The sequence shown here is derived from an EMBL/GenBank/DDBJ whole genome shotgun (WGS) entry which is preliminary data.</text>
</comment>
<gene>
    <name evidence="1" type="ORF">LNO71_03790</name>
</gene>
<dbReference type="Proteomes" id="UP001216384">
    <property type="component" value="Unassembled WGS sequence"/>
</dbReference>